<feature type="transmembrane region" description="Helical" evidence="9">
    <location>
        <begin position="262"/>
        <end position="284"/>
    </location>
</feature>
<name>A0ABU5N3I3_9MICO</name>
<evidence type="ECO:0000256" key="5">
    <source>
        <dbReference type="ARBA" id="ARBA00022692"/>
    </source>
</evidence>
<dbReference type="Proteomes" id="UP001291912">
    <property type="component" value="Unassembled WGS sequence"/>
</dbReference>
<dbReference type="EMBL" id="JAWJYN010000001">
    <property type="protein sequence ID" value="MDZ8160638.1"/>
    <property type="molecule type" value="Genomic_DNA"/>
</dbReference>
<keyword evidence="7 9" id="KW-0472">Membrane</keyword>
<keyword evidence="11" id="KW-1185">Reference proteome</keyword>
<feature type="region of interest" description="Disordered" evidence="8">
    <location>
        <begin position="374"/>
        <end position="400"/>
    </location>
</feature>
<comment type="subcellular location">
    <subcellularLocation>
        <location evidence="1">Cell membrane</location>
        <topology evidence="1">Multi-pass membrane protein</topology>
    </subcellularLocation>
</comment>
<organism evidence="10 11">
    <name type="scientific">Microbacterium aquimaris</name>
    <dbReference type="NCBI Taxonomy" id="459816"/>
    <lineage>
        <taxon>Bacteria</taxon>
        <taxon>Bacillati</taxon>
        <taxon>Actinomycetota</taxon>
        <taxon>Actinomycetes</taxon>
        <taxon>Micrococcales</taxon>
        <taxon>Microbacteriaceae</taxon>
        <taxon>Microbacterium</taxon>
    </lineage>
</organism>
<dbReference type="PANTHER" id="PTHR21716:SF53">
    <property type="entry name" value="PERMEASE PERM-RELATED"/>
    <property type="match status" value="1"/>
</dbReference>
<keyword evidence="5 9" id="KW-0812">Transmembrane</keyword>
<feature type="transmembrane region" description="Helical" evidence="9">
    <location>
        <begin position="234"/>
        <end position="256"/>
    </location>
</feature>
<evidence type="ECO:0000256" key="4">
    <source>
        <dbReference type="ARBA" id="ARBA00022475"/>
    </source>
</evidence>
<evidence type="ECO:0000256" key="1">
    <source>
        <dbReference type="ARBA" id="ARBA00004651"/>
    </source>
</evidence>
<dbReference type="PANTHER" id="PTHR21716">
    <property type="entry name" value="TRANSMEMBRANE PROTEIN"/>
    <property type="match status" value="1"/>
</dbReference>
<dbReference type="Pfam" id="PF01594">
    <property type="entry name" value="AI-2E_transport"/>
    <property type="match status" value="1"/>
</dbReference>
<gene>
    <name evidence="10" type="ORF">R2Q92_02240</name>
</gene>
<comment type="similarity">
    <text evidence="2">Belongs to the autoinducer-2 exporter (AI-2E) (TC 2.A.86) family.</text>
</comment>
<comment type="caution">
    <text evidence="10">The sequence shown here is derived from an EMBL/GenBank/DDBJ whole genome shotgun (WGS) entry which is preliminary data.</text>
</comment>
<evidence type="ECO:0000256" key="9">
    <source>
        <dbReference type="SAM" id="Phobius"/>
    </source>
</evidence>
<feature type="region of interest" description="Disordered" evidence="8">
    <location>
        <begin position="1"/>
        <end position="24"/>
    </location>
</feature>
<evidence type="ECO:0000256" key="3">
    <source>
        <dbReference type="ARBA" id="ARBA00022448"/>
    </source>
</evidence>
<dbReference type="InterPro" id="IPR002549">
    <property type="entry name" value="AI-2E-like"/>
</dbReference>
<feature type="transmembrane region" description="Helical" evidence="9">
    <location>
        <begin position="90"/>
        <end position="111"/>
    </location>
</feature>
<proteinExistence type="inferred from homology"/>
<feature type="transmembrane region" description="Helical" evidence="9">
    <location>
        <begin position="180"/>
        <end position="201"/>
    </location>
</feature>
<keyword evidence="3" id="KW-0813">Transport</keyword>
<feature type="transmembrane region" description="Helical" evidence="9">
    <location>
        <begin position="331"/>
        <end position="362"/>
    </location>
</feature>
<feature type="transmembrane region" description="Helical" evidence="9">
    <location>
        <begin position="60"/>
        <end position="78"/>
    </location>
</feature>
<feature type="transmembrane region" description="Helical" evidence="9">
    <location>
        <begin position="291"/>
        <end position="311"/>
    </location>
</feature>
<keyword evidence="4" id="KW-1003">Cell membrane</keyword>
<reference evidence="10 11" key="1">
    <citation type="submission" date="2023-10" db="EMBL/GenBank/DDBJ databases">
        <title>Microbacterium xanthum sp. nov., isolated from seaweed.</title>
        <authorList>
            <person name="Lee S.D."/>
        </authorList>
    </citation>
    <scope>NUCLEOTIDE SEQUENCE [LARGE SCALE GENOMIC DNA]</scope>
    <source>
        <strain evidence="10 11">KCTC 19124</strain>
    </source>
</reference>
<evidence type="ECO:0000313" key="10">
    <source>
        <dbReference type="EMBL" id="MDZ8160638.1"/>
    </source>
</evidence>
<accession>A0ABU5N3I3</accession>
<sequence length="400" mass="42625">MTEVTDSPDDAATPPATPPQESEPARWFGLRNPFAFGFFAVLGGLVALALGIAVTNIVTVIIYIAFALFVALGLDPVVRALERKNVTRVWSIVIVYFGFAIVLAGVLLLVLPTVVEQIAQFVKDLPTLINNFMKSDLFQWAESNFGDSLGDMLTEAQKFVTNPSNIAAIGGGVLQAGVTIATAISGGVIVIVLSLYFLASLPMMKQAFYRLAPARNRPGIADLTEQITDSVGGYLMGMVILAFFNSMFTLIMYIVLGLPFPALLAVTAFCITIIPLVGPVLFWIIGSTVALFADPLLALIFAAAYLLYMQIEAYVLTPRVMNRTISIPGSLVVIGALVGGTLLGLLGALVAIPVTASILLIIKQVLIPRQDAKVSSRRPPSGGASDGAGFEVEKERHEPL</sequence>
<evidence type="ECO:0000256" key="2">
    <source>
        <dbReference type="ARBA" id="ARBA00009773"/>
    </source>
</evidence>
<feature type="transmembrane region" description="Helical" evidence="9">
    <location>
        <begin position="34"/>
        <end position="54"/>
    </location>
</feature>
<evidence type="ECO:0000256" key="7">
    <source>
        <dbReference type="ARBA" id="ARBA00023136"/>
    </source>
</evidence>
<feature type="compositionally biased region" description="Basic and acidic residues" evidence="8">
    <location>
        <begin position="391"/>
        <end position="400"/>
    </location>
</feature>
<evidence type="ECO:0000256" key="6">
    <source>
        <dbReference type="ARBA" id="ARBA00022989"/>
    </source>
</evidence>
<protein>
    <submittedName>
        <fullName evidence="10">AI-2E family transporter</fullName>
    </submittedName>
</protein>
<evidence type="ECO:0000256" key="8">
    <source>
        <dbReference type="SAM" id="MobiDB-lite"/>
    </source>
</evidence>
<keyword evidence="6 9" id="KW-1133">Transmembrane helix</keyword>
<dbReference type="RefSeq" id="WP_194423334.1">
    <property type="nucleotide sequence ID" value="NZ_BAAAPT010000001.1"/>
</dbReference>
<evidence type="ECO:0000313" key="11">
    <source>
        <dbReference type="Proteomes" id="UP001291912"/>
    </source>
</evidence>